<evidence type="ECO:0000256" key="2">
    <source>
        <dbReference type="ARBA" id="ARBA00022475"/>
    </source>
</evidence>
<feature type="transmembrane region" description="Helical" evidence="6">
    <location>
        <begin position="370"/>
        <end position="389"/>
    </location>
</feature>
<dbReference type="InterPro" id="IPR050545">
    <property type="entry name" value="Mycobact_MmpL"/>
</dbReference>
<name>A0A0G3BSX0_9BURK</name>
<evidence type="ECO:0000259" key="7">
    <source>
        <dbReference type="Pfam" id="PF03176"/>
    </source>
</evidence>
<keyword evidence="5 6" id="KW-0472">Membrane</keyword>
<feature type="transmembrane region" description="Helical" evidence="6">
    <location>
        <begin position="762"/>
        <end position="784"/>
    </location>
</feature>
<dbReference type="Pfam" id="PF03176">
    <property type="entry name" value="MMPL"/>
    <property type="match status" value="1"/>
</dbReference>
<feature type="transmembrane region" description="Helical" evidence="6">
    <location>
        <begin position="671"/>
        <end position="691"/>
    </location>
</feature>
<feature type="transmembrane region" description="Helical" evidence="6">
    <location>
        <begin position="249"/>
        <end position="266"/>
    </location>
</feature>
<dbReference type="AlphaFoldDB" id="A0A0G3BSX0"/>
<evidence type="ECO:0000256" key="4">
    <source>
        <dbReference type="ARBA" id="ARBA00022989"/>
    </source>
</evidence>
<evidence type="ECO:0000256" key="3">
    <source>
        <dbReference type="ARBA" id="ARBA00022692"/>
    </source>
</evidence>
<dbReference type="PANTHER" id="PTHR33406">
    <property type="entry name" value="MEMBRANE PROTEIN MJ1562-RELATED"/>
    <property type="match status" value="1"/>
</dbReference>
<keyword evidence="4 6" id="KW-1133">Transmembrane helix</keyword>
<keyword evidence="2" id="KW-1003">Cell membrane</keyword>
<reference evidence="8 9" key="1">
    <citation type="submission" date="2015-05" db="EMBL/GenBank/DDBJ databases">
        <authorList>
            <person name="Tang B."/>
            <person name="Yu Y."/>
        </authorList>
    </citation>
    <scope>NUCLEOTIDE SEQUENCE [LARGE SCALE GENOMIC DNA]</scope>
    <source>
        <strain evidence="8 9">DSM 7029</strain>
    </source>
</reference>
<dbReference type="STRING" id="413882.AAW51_3780"/>
<feature type="domain" description="Membrane transport protein MMPL" evidence="7">
    <location>
        <begin position="190"/>
        <end position="405"/>
    </location>
</feature>
<dbReference type="RefSeq" id="WP_047195836.1">
    <property type="nucleotide sequence ID" value="NZ_CP011371.1"/>
</dbReference>
<evidence type="ECO:0000256" key="6">
    <source>
        <dbReference type="SAM" id="Phobius"/>
    </source>
</evidence>
<dbReference type="OrthoDB" id="9780358at2"/>
<proteinExistence type="predicted"/>
<dbReference type="KEGG" id="pbh:AAW51_3780"/>
<keyword evidence="9" id="KW-1185">Reference proteome</keyword>
<dbReference type="InterPro" id="IPR004869">
    <property type="entry name" value="MMPL_dom"/>
</dbReference>
<sequence length="794" mass="82019">MTRALWRRPALWAWLALMLLGALVASRTHYVADLSAFLPQAPTGEQRVLLEQLKRGGTARVMLIGLRGGDAAVRAEGSRTLAAALRQSGEFDAVHNGDNAAWEAAGQFLVDHRYLLSPAVDAHRFTVDGLREGLADTVSLLGTPTGSLIKPLLWRDPTGETVRMAEAMLPPAAPRVENGVWVSRTEPRAVLVATTRAEGADLDGQERAIAAVRKAHAPLAARGLQLELSGPGVMGVQSRSQIQGEVERLATLGTVAMLVLLVVAFGSLRAVGIALLPVASGVLAGIAAVSLGFGQVHGITLGFGTTLIGEAVDYAIYYLIQARPAPGAAPGTGHLGWRQQSWPTVRLGLWTSIAGFAALAFSGFTGLAQLGVFSIAGLVAAVLTTRYLLPALAPDGAAGTGLRRPLGRAVATLTLWLPRLRWPLAALCAAAALALALQPSAWRGTLAALSPVTPATLQLDASLRADLGALEAGTLVAVEAPDEAQALLRAEQAGARLAALVEQGRLLGYSSPAQLLPSPATQAARQAALPDAPTLRARLAEATEGGPLPAARLQPFIDDVQAQRRAPLVTRADLAATPLASALQAQLLPGHDGGPWIALLSLQLPAQGAATAQDLRAALAGLPDTRAVQIQAELDALYTHYLHEATWQAALGAVAVLLLLWAHLRSARRLLQVALPLAGSVLLVLAALSLAGTALGVLHLVGLLLVVAVGSNYALFFDYLRHHGQPDTETLASLAMANLTTVVSFALLASSGVPALSGIGEVVAPGALLALVLAAAFVAAPGAVGASRPLAGRS</sequence>
<feature type="transmembrane region" description="Helical" evidence="6">
    <location>
        <begin position="273"/>
        <end position="293"/>
    </location>
</feature>
<evidence type="ECO:0000256" key="5">
    <source>
        <dbReference type="ARBA" id="ARBA00023136"/>
    </source>
</evidence>
<keyword evidence="3 6" id="KW-0812">Transmembrane</keyword>
<organism evidence="8 9">
    <name type="scientific">Caldimonas brevitalea</name>
    <dbReference type="NCBI Taxonomy" id="413882"/>
    <lineage>
        <taxon>Bacteria</taxon>
        <taxon>Pseudomonadati</taxon>
        <taxon>Pseudomonadota</taxon>
        <taxon>Betaproteobacteria</taxon>
        <taxon>Burkholderiales</taxon>
        <taxon>Sphaerotilaceae</taxon>
        <taxon>Caldimonas</taxon>
    </lineage>
</organism>
<feature type="transmembrane region" description="Helical" evidence="6">
    <location>
        <begin position="645"/>
        <end position="664"/>
    </location>
</feature>
<feature type="transmembrane region" description="Helical" evidence="6">
    <location>
        <begin position="731"/>
        <end position="750"/>
    </location>
</feature>
<evidence type="ECO:0000256" key="1">
    <source>
        <dbReference type="ARBA" id="ARBA00004651"/>
    </source>
</evidence>
<evidence type="ECO:0000313" key="9">
    <source>
        <dbReference type="Proteomes" id="UP000035352"/>
    </source>
</evidence>
<dbReference type="Proteomes" id="UP000035352">
    <property type="component" value="Chromosome"/>
</dbReference>
<protein>
    <recommendedName>
        <fullName evidence="7">Membrane transport protein MMPL domain-containing protein</fullName>
    </recommendedName>
</protein>
<feature type="transmembrane region" description="Helical" evidence="6">
    <location>
        <begin position="697"/>
        <end position="719"/>
    </location>
</feature>
<dbReference type="Gene3D" id="1.20.1640.10">
    <property type="entry name" value="Multidrug efflux transporter AcrB transmembrane domain"/>
    <property type="match status" value="2"/>
</dbReference>
<accession>A0A0G3BSX0</accession>
<dbReference type="PATRIC" id="fig|413882.6.peg.3946"/>
<comment type="subcellular location">
    <subcellularLocation>
        <location evidence="1">Cell membrane</location>
        <topology evidence="1">Multi-pass membrane protein</topology>
    </subcellularLocation>
</comment>
<feature type="transmembrane region" description="Helical" evidence="6">
    <location>
        <begin position="299"/>
        <end position="320"/>
    </location>
</feature>
<dbReference type="GO" id="GO:0005886">
    <property type="term" value="C:plasma membrane"/>
    <property type="evidence" value="ECO:0007669"/>
    <property type="project" value="UniProtKB-SubCell"/>
</dbReference>
<dbReference type="PANTHER" id="PTHR33406:SF13">
    <property type="entry name" value="MEMBRANE PROTEIN YDFJ"/>
    <property type="match status" value="1"/>
</dbReference>
<feature type="transmembrane region" description="Helical" evidence="6">
    <location>
        <begin position="347"/>
        <end position="364"/>
    </location>
</feature>
<evidence type="ECO:0000313" key="8">
    <source>
        <dbReference type="EMBL" id="AKJ30471.1"/>
    </source>
</evidence>
<gene>
    <name evidence="8" type="ORF">AAW51_3780</name>
</gene>
<dbReference type="EMBL" id="CP011371">
    <property type="protein sequence ID" value="AKJ30471.1"/>
    <property type="molecule type" value="Genomic_DNA"/>
</dbReference>
<dbReference type="SUPFAM" id="SSF82866">
    <property type="entry name" value="Multidrug efflux transporter AcrB transmembrane domain"/>
    <property type="match status" value="2"/>
</dbReference>